<dbReference type="AlphaFoldDB" id="A0A392MXR9"/>
<evidence type="ECO:0000256" key="2">
    <source>
        <dbReference type="ARBA" id="ARBA00022478"/>
    </source>
</evidence>
<evidence type="ECO:0000256" key="5">
    <source>
        <dbReference type="ARBA" id="ARBA00023163"/>
    </source>
</evidence>
<organism evidence="6 7">
    <name type="scientific">Trifolium medium</name>
    <dbReference type="NCBI Taxonomy" id="97028"/>
    <lineage>
        <taxon>Eukaryota</taxon>
        <taxon>Viridiplantae</taxon>
        <taxon>Streptophyta</taxon>
        <taxon>Embryophyta</taxon>
        <taxon>Tracheophyta</taxon>
        <taxon>Spermatophyta</taxon>
        <taxon>Magnoliopsida</taxon>
        <taxon>eudicotyledons</taxon>
        <taxon>Gunneridae</taxon>
        <taxon>Pentapetalae</taxon>
        <taxon>rosids</taxon>
        <taxon>fabids</taxon>
        <taxon>Fabales</taxon>
        <taxon>Fabaceae</taxon>
        <taxon>Papilionoideae</taxon>
        <taxon>50 kb inversion clade</taxon>
        <taxon>NPAAA clade</taxon>
        <taxon>Hologalegina</taxon>
        <taxon>IRL clade</taxon>
        <taxon>Trifolieae</taxon>
        <taxon>Trifolium</taxon>
    </lineage>
</organism>
<dbReference type="Proteomes" id="UP000265520">
    <property type="component" value="Unassembled WGS sequence"/>
</dbReference>
<evidence type="ECO:0000256" key="1">
    <source>
        <dbReference type="ARBA" id="ARBA00012418"/>
    </source>
</evidence>
<keyword evidence="5" id="KW-0804">Transcription</keyword>
<accession>A0A392MXR9</accession>
<evidence type="ECO:0000256" key="3">
    <source>
        <dbReference type="ARBA" id="ARBA00022679"/>
    </source>
</evidence>
<dbReference type="EMBL" id="LXQA010021902">
    <property type="protein sequence ID" value="MCH92103.1"/>
    <property type="molecule type" value="Genomic_DNA"/>
</dbReference>
<evidence type="ECO:0000256" key="4">
    <source>
        <dbReference type="ARBA" id="ARBA00022695"/>
    </source>
</evidence>
<keyword evidence="3" id="KW-0808">Transferase</keyword>
<comment type="caution">
    <text evidence="6">The sequence shown here is derived from an EMBL/GenBank/DDBJ whole genome shotgun (WGS) entry which is preliminary data.</text>
</comment>
<keyword evidence="7" id="KW-1185">Reference proteome</keyword>
<gene>
    <name evidence="6" type="ORF">A2U01_0013036</name>
</gene>
<protein>
    <recommendedName>
        <fullName evidence="1">DNA-directed RNA polymerase</fullName>
        <ecNumber evidence="1">2.7.7.6</ecNumber>
    </recommendedName>
</protein>
<evidence type="ECO:0000313" key="7">
    <source>
        <dbReference type="Proteomes" id="UP000265520"/>
    </source>
</evidence>
<proteinExistence type="predicted"/>
<sequence>MAHAYTFEGATNSVKSVTFSFLTNEELIKTSRINITNPILCNSLGEPVPGGLYDPALGPLLEKSVYVS</sequence>
<dbReference type="GO" id="GO:0000428">
    <property type="term" value="C:DNA-directed RNA polymerase complex"/>
    <property type="evidence" value="ECO:0007669"/>
    <property type="project" value="UniProtKB-KW"/>
</dbReference>
<keyword evidence="4" id="KW-0548">Nucleotidyltransferase</keyword>
<evidence type="ECO:0000313" key="6">
    <source>
        <dbReference type="EMBL" id="MCH92103.1"/>
    </source>
</evidence>
<name>A0A392MXR9_9FABA</name>
<dbReference type="InterPro" id="IPR044893">
    <property type="entry name" value="RNA_pol_Rpb1_clamp_domain"/>
</dbReference>
<reference evidence="6 7" key="1">
    <citation type="journal article" date="2018" name="Front. Plant Sci.">
        <title>Red Clover (Trifolium pratense) and Zigzag Clover (T. medium) - A Picture of Genomic Similarities and Differences.</title>
        <authorList>
            <person name="Dluhosova J."/>
            <person name="Istvanek J."/>
            <person name="Nedelnik J."/>
            <person name="Repkova J."/>
        </authorList>
    </citation>
    <scope>NUCLEOTIDE SEQUENCE [LARGE SCALE GENOMIC DNA]</scope>
    <source>
        <strain evidence="7">cv. 10/8</strain>
        <tissue evidence="6">Leaf</tissue>
    </source>
</reference>
<keyword evidence="2 6" id="KW-0240">DNA-directed RNA polymerase</keyword>
<dbReference type="Gene3D" id="4.10.860.120">
    <property type="entry name" value="RNA polymerase II, clamp domain"/>
    <property type="match status" value="1"/>
</dbReference>
<dbReference type="EC" id="2.7.7.6" evidence="1"/>
<dbReference type="SUPFAM" id="SSF64484">
    <property type="entry name" value="beta and beta-prime subunits of DNA dependent RNA-polymerase"/>
    <property type="match status" value="1"/>
</dbReference>
<dbReference type="GO" id="GO:0003899">
    <property type="term" value="F:DNA-directed RNA polymerase activity"/>
    <property type="evidence" value="ECO:0007669"/>
    <property type="project" value="UniProtKB-EC"/>
</dbReference>